<dbReference type="PANTHER" id="PTHR43673">
    <property type="entry name" value="NAD(P)H NITROREDUCTASE YDGI-RELATED"/>
    <property type="match status" value="1"/>
</dbReference>
<evidence type="ECO:0000259" key="3">
    <source>
        <dbReference type="Pfam" id="PF00881"/>
    </source>
</evidence>
<proteinExistence type="inferred from homology"/>
<protein>
    <submittedName>
        <fullName evidence="4">Nitroreductase</fullName>
    </submittedName>
</protein>
<name>A0A840UKX6_9BACT</name>
<evidence type="ECO:0000256" key="1">
    <source>
        <dbReference type="ARBA" id="ARBA00007118"/>
    </source>
</evidence>
<keyword evidence="5" id="KW-1185">Reference proteome</keyword>
<dbReference type="Pfam" id="PF00881">
    <property type="entry name" value="Nitroreductase"/>
    <property type="match status" value="1"/>
</dbReference>
<dbReference type="GO" id="GO:0016491">
    <property type="term" value="F:oxidoreductase activity"/>
    <property type="evidence" value="ECO:0007669"/>
    <property type="project" value="UniProtKB-KW"/>
</dbReference>
<dbReference type="Gene3D" id="3.40.109.10">
    <property type="entry name" value="NADH Oxidase"/>
    <property type="match status" value="1"/>
</dbReference>
<dbReference type="AlphaFoldDB" id="A0A840UKX6"/>
<feature type="domain" description="Nitroreductase" evidence="3">
    <location>
        <begin position="11"/>
        <end position="161"/>
    </location>
</feature>
<comment type="caution">
    <text evidence="4">The sequence shown here is derived from an EMBL/GenBank/DDBJ whole genome shotgun (WGS) entry which is preliminary data.</text>
</comment>
<keyword evidence="2" id="KW-0560">Oxidoreductase</keyword>
<dbReference type="SUPFAM" id="SSF55469">
    <property type="entry name" value="FMN-dependent nitroreductase-like"/>
    <property type="match status" value="1"/>
</dbReference>
<dbReference type="PANTHER" id="PTHR43673:SF10">
    <property type="entry name" value="NADH DEHYDROGENASE_NAD(P)H NITROREDUCTASE XCC3605-RELATED"/>
    <property type="match status" value="1"/>
</dbReference>
<evidence type="ECO:0000313" key="4">
    <source>
        <dbReference type="EMBL" id="MBB5346412.1"/>
    </source>
</evidence>
<dbReference type="InterPro" id="IPR000415">
    <property type="entry name" value="Nitroreductase-like"/>
</dbReference>
<dbReference type="Proteomes" id="UP000539642">
    <property type="component" value="Unassembled WGS sequence"/>
</dbReference>
<comment type="similarity">
    <text evidence="1">Belongs to the nitroreductase family.</text>
</comment>
<accession>A0A840UKX6</accession>
<organism evidence="4 5">
    <name type="scientific">Desulfoprunum benzoelyticum</name>
    <dbReference type="NCBI Taxonomy" id="1506996"/>
    <lineage>
        <taxon>Bacteria</taxon>
        <taxon>Pseudomonadati</taxon>
        <taxon>Thermodesulfobacteriota</taxon>
        <taxon>Desulfobulbia</taxon>
        <taxon>Desulfobulbales</taxon>
        <taxon>Desulfobulbaceae</taxon>
        <taxon>Desulfoprunum</taxon>
    </lineage>
</organism>
<gene>
    <name evidence="4" type="ORF">HNQ81_000119</name>
</gene>
<sequence length="183" mass="20553">MMLQQELLRAIKERRSIRRFQEQAIEPEKLQELFEAVRWAPSWGNTQCWEIVVIEAQADKDGLVELLTPKNPATRAISQAPVVLGICGQKHKAGYYNGERKTKFEDWLMYDLGLATQNVCLAAHILGLGSVIVGSFDHARVAGLLGLPDSYDIVALIPIGYPAHAPSPPPRRPIAEFVHYRHF</sequence>
<evidence type="ECO:0000313" key="5">
    <source>
        <dbReference type="Proteomes" id="UP000539642"/>
    </source>
</evidence>
<dbReference type="RefSeq" id="WP_240191552.1">
    <property type="nucleotide sequence ID" value="NZ_JACHEO010000001.1"/>
</dbReference>
<dbReference type="InterPro" id="IPR029479">
    <property type="entry name" value="Nitroreductase"/>
</dbReference>
<reference evidence="4 5" key="1">
    <citation type="submission" date="2020-08" db="EMBL/GenBank/DDBJ databases">
        <title>Genomic Encyclopedia of Type Strains, Phase IV (KMG-IV): sequencing the most valuable type-strain genomes for metagenomic binning, comparative biology and taxonomic classification.</title>
        <authorList>
            <person name="Goeker M."/>
        </authorList>
    </citation>
    <scope>NUCLEOTIDE SEQUENCE [LARGE SCALE GENOMIC DNA]</scope>
    <source>
        <strain evidence="4 5">DSM 28570</strain>
    </source>
</reference>
<dbReference type="EMBL" id="JACHEO010000001">
    <property type="protein sequence ID" value="MBB5346412.1"/>
    <property type="molecule type" value="Genomic_DNA"/>
</dbReference>
<evidence type="ECO:0000256" key="2">
    <source>
        <dbReference type="ARBA" id="ARBA00023002"/>
    </source>
</evidence>